<gene>
    <name evidence="2" type="ORF">QU605_07420</name>
</gene>
<protein>
    <submittedName>
        <fullName evidence="2">Endonuclease/exonuclease/phosphatase family protein</fullName>
    </submittedName>
</protein>
<name>A0ABT7WED8_9FLAO</name>
<comment type="caution">
    <text evidence="2">The sequence shown here is derived from an EMBL/GenBank/DDBJ whole genome shotgun (WGS) entry which is preliminary data.</text>
</comment>
<accession>A0ABT7WED8</accession>
<keyword evidence="2" id="KW-0255">Endonuclease</keyword>
<dbReference type="InterPro" id="IPR005135">
    <property type="entry name" value="Endo/exonuclease/phosphatase"/>
</dbReference>
<dbReference type="PANTHER" id="PTHR42834:SF1">
    <property type="entry name" value="ENDONUCLEASE_EXONUCLEASE_PHOSPHATASE FAMILY PROTEIN (AFU_ORTHOLOGUE AFUA_3G09210)"/>
    <property type="match status" value="1"/>
</dbReference>
<proteinExistence type="predicted"/>
<sequence>MKPVIPFVLSCLVQTGILLCQEPPKKEFQIRTIAFYNLENLFDTRNDSLTLDDDRTPEGTDHWTPGRLSRKLDHLAKAIFEIGIETGVHPPDLIGVCEVENREVLEALLRRPALSPFSYGIIHYDSPDRRGIDVALLYRKDRFFPDVNKSVRLLLHEDSGGRRYTRDQLVVSGYLDTDLIYVLINHWPSRGGGTVKSREYRKAAALLQRRLIDSILYRDSDAKIISMGDYNDNPVDRSIAILMGRASPKGKNRNINLFNPLSKAYRRGLGTLAYRDRWNLFDQLFFTPSWKDTTKGGYRFWKAGIHQPPYLKTASGRYKNYPFRTYAGGIYQGGYSDHFPVYAFLIRPRSLNVN</sequence>
<dbReference type="Proteomes" id="UP001174839">
    <property type="component" value="Unassembled WGS sequence"/>
</dbReference>
<keyword evidence="3" id="KW-1185">Reference proteome</keyword>
<dbReference type="Pfam" id="PF19580">
    <property type="entry name" value="Exo_endo_phos_3"/>
    <property type="match status" value="1"/>
</dbReference>
<keyword evidence="2" id="KW-0378">Hydrolase</keyword>
<organism evidence="2 3">
    <name type="scientific">Robiginitalea aurantiaca</name>
    <dbReference type="NCBI Taxonomy" id="3056915"/>
    <lineage>
        <taxon>Bacteria</taxon>
        <taxon>Pseudomonadati</taxon>
        <taxon>Bacteroidota</taxon>
        <taxon>Flavobacteriia</taxon>
        <taxon>Flavobacteriales</taxon>
        <taxon>Flavobacteriaceae</taxon>
        <taxon>Robiginitalea</taxon>
    </lineage>
</organism>
<dbReference type="PANTHER" id="PTHR42834">
    <property type="entry name" value="ENDONUCLEASE/EXONUCLEASE/PHOSPHATASE FAMILY PROTEIN (AFU_ORTHOLOGUE AFUA_3G09210)"/>
    <property type="match status" value="1"/>
</dbReference>
<feature type="domain" description="Endonuclease/exonuclease/phosphatase" evidence="1">
    <location>
        <begin position="32"/>
        <end position="345"/>
    </location>
</feature>
<evidence type="ECO:0000259" key="1">
    <source>
        <dbReference type="Pfam" id="PF19580"/>
    </source>
</evidence>
<evidence type="ECO:0000313" key="3">
    <source>
        <dbReference type="Proteomes" id="UP001174839"/>
    </source>
</evidence>
<reference evidence="2" key="1">
    <citation type="submission" date="2023-06" db="EMBL/GenBank/DDBJ databases">
        <title>Robiginitalea aurantiacus sp. nov. and Algoriphagus sediminis sp. nov., isolated from coastal sediment.</title>
        <authorList>
            <person name="Zhou Z.Y."/>
            <person name="An J."/>
            <person name="Jia Y.W."/>
            <person name="Du Z.J."/>
        </authorList>
    </citation>
    <scope>NUCLEOTIDE SEQUENCE</scope>
    <source>
        <strain evidence="2">M39</strain>
    </source>
</reference>
<dbReference type="RefSeq" id="WP_289724652.1">
    <property type="nucleotide sequence ID" value="NZ_JAUDUY010000003.1"/>
</dbReference>
<dbReference type="EMBL" id="JAUDUY010000003">
    <property type="protein sequence ID" value="MDM9631293.1"/>
    <property type="molecule type" value="Genomic_DNA"/>
</dbReference>
<keyword evidence="2" id="KW-0540">Nuclease</keyword>
<evidence type="ECO:0000313" key="2">
    <source>
        <dbReference type="EMBL" id="MDM9631293.1"/>
    </source>
</evidence>
<dbReference type="Gene3D" id="3.60.10.10">
    <property type="entry name" value="Endonuclease/exonuclease/phosphatase"/>
    <property type="match status" value="1"/>
</dbReference>
<dbReference type="SUPFAM" id="SSF56219">
    <property type="entry name" value="DNase I-like"/>
    <property type="match status" value="1"/>
</dbReference>
<dbReference type="InterPro" id="IPR036691">
    <property type="entry name" value="Endo/exonu/phosph_ase_sf"/>
</dbReference>
<dbReference type="GO" id="GO:0004519">
    <property type="term" value="F:endonuclease activity"/>
    <property type="evidence" value="ECO:0007669"/>
    <property type="project" value="UniProtKB-KW"/>
</dbReference>